<accession>A0AAU7JRW5</accession>
<gene>
    <name evidence="1" type="ORF">ABEG17_15370</name>
</gene>
<protein>
    <submittedName>
        <fullName evidence="1">Uncharacterized protein</fullName>
    </submittedName>
</protein>
<name>A0AAU7JRW5_9MICO</name>
<organism evidence="1">
    <name type="scientific">Pedococcus sp. KACC 23699</name>
    <dbReference type="NCBI Taxonomy" id="3149228"/>
    <lineage>
        <taxon>Bacteria</taxon>
        <taxon>Bacillati</taxon>
        <taxon>Actinomycetota</taxon>
        <taxon>Actinomycetes</taxon>
        <taxon>Micrococcales</taxon>
        <taxon>Intrasporangiaceae</taxon>
        <taxon>Pedococcus</taxon>
    </lineage>
</organism>
<dbReference type="RefSeq" id="WP_406830361.1">
    <property type="nucleotide sequence ID" value="NZ_CP157483.1"/>
</dbReference>
<dbReference type="AlphaFoldDB" id="A0AAU7JRW5"/>
<dbReference type="EMBL" id="CP157483">
    <property type="protein sequence ID" value="XBO42936.1"/>
    <property type="molecule type" value="Genomic_DNA"/>
</dbReference>
<reference evidence="1" key="1">
    <citation type="submission" date="2024-05" db="EMBL/GenBank/DDBJ databases">
        <authorList>
            <person name="Kim S."/>
            <person name="Heo J."/>
            <person name="Choi H."/>
            <person name="Choi Y."/>
            <person name="Kwon S.-W."/>
            <person name="Kim Y."/>
        </authorList>
    </citation>
    <scope>NUCLEOTIDE SEQUENCE</scope>
    <source>
        <strain evidence="1">KACC 23699</strain>
    </source>
</reference>
<sequence>MALAILAAIALQLRLPDRYGLQRRWLPPVLELVLLGVLTAINPVRLKPATRFGRIASVAIVAAITIDNGIAAGSLDLHILRGTTGQDALGQVAPCRAPLRSPLQQVSGATLTPRRVGGAARARIPMMGTRPHPGHSLVLAGHEGRCWVHGLRLATAAERSRARWSLPCLSGVANATHAVAQVVEAARFVGVRNRLTLPSGHGRSRARFA</sequence>
<evidence type="ECO:0000313" key="1">
    <source>
        <dbReference type="EMBL" id="XBO42936.1"/>
    </source>
</evidence>
<proteinExistence type="predicted"/>